<reference evidence="5 6" key="1">
    <citation type="submission" date="2024-04" db="EMBL/GenBank/DDBJ databases">
        <authorList>
            <person name="Rising A."/>
            <person name="Reimegard J."/>
            <person name="Sonavane S."/>
            <person name="Akerstrom W."/>
            <person name="Nylinder S."/>
            <person name="Hedman E."/>
            <person name="Kallberg Y."/>
        </authorList>
    </citation>
    <scope>NUCLEOTIDE SEQUENCE [LARGE SCALE GENOMIC DNA]</scope>
</reference>
<dbReference type="PROSITE" id="PS50061">
    <property type="entry name" value="ETS_DOMAIN_3"/>
    <property type="match status" value="1"/>
</dbReference>
<dbReference type="Gene3D" id="1.10.10.10">
    <property type="entry name" value="Winged helix-like DNA-binding domain superfamily/Winged helix DNA-binding domain"/>
    <property type="match status" value="1"/>
</dbReference>
<dbReference type="InterPro" id="IPR036390">
    <property type="entry name" value="WH_DNA-bd_sf"/>
</dbReference>
<dbReference type="PRINTS" id="PR00454">
    <property type="entry name" value="ETSDOMAIN"/>
</dbReference>
<dbReference type="SMART" id="SM00413">
    <property type="entry name" value="ETS"/>
    <property type="match status" value="1"/>
</dbReference>
<feature type="non-terminal residue" evidence="5">
    <location>
        <position position="1"/>
    </location>
</feature>
<dbReference type="InterPro" id="IPR046328">
    <property type="entry name" value="ETS_fam"/>
</dbReference>
<evidence type="ECO:0000256" key="3">
    <source>
        <dbReference type="RuleBase" id="RU004019"/>
    </source>
</evidence>
<dbReference type="AlphaFoldDB" id="A0AAV2A2R2"/>
<dbReference type="PROSITE" id="PS00346">
    <property type="entry name" value="ETS_DOMAIN_2"/>
    <property type="match status" value="1"/>
</dbReference>
<gene>
    <name evidence="5" type="ORF">LARSCL_LOCUS9114</name>
</gene>
<dbReference type="EMBL" id="CAXIEN010000100">
    <property type="protein sequence ID" value="CAL1277245.1"/>
    <property type="molecule type" value="Genomic_DNA"/>
</dbReference>
<accession>A0AAV2A2R2</accession>
<name>A0AAV2A2R2_9ARAC</name>
<evidence type="ECO:0000313" key="6">
    <source>
        <dbReference type="Proteomes" id="UP001497382"/>
    </source>
</evidence>
<dbReference type="GO" id="GO:0005634">
    <property type="term" value="C:nucleus"/>
    <property type="evidence" value="ECO:0007669"/>
    <property type="project" value="UniProtKB-SubCell"/>
</dbReference>
<evidence type="ECO:0000259" key="4">
    <source>
        <dbReference type="PROSITE" id="PS50061"/>
    </source>
</evidence>
<proteinExistence type="inferred from homology"/>
<dbReference type="PANTHER" id="PTHR11849">
    <property type="entry name" value="ETS"/>
    <property type="match status" value="1"/>
</dbReference>
<dbReference type="GO" id="GO:0000981">
    <property type="term" value="F:DNA-binding transcription factor activity, RNA polymerase II-specific"/>
    <property type="evidence" value="ECO:0007669"/>
    <property type="project" value="TreeGrafter"/>
</dbReference>
<comment type="similarity">
    <text evidence="1 3">Belongs to the ETS family.</text>
</comment>
<dbReference type="Proteomes" id="UP001497382">
    <property type="component" value="Unassembled WGS sequence"/>
</dbReference>
<keyword evidence="2 3" id="KW-0238">DNA-binding</keyword>
<dbReference type="InterPro" id="IPR000418">
    <property type="entry name" value="Ets_dom"/>
</dbReference>
<evidence type="ECO:0000256" key="1">
    <source>
        <dbReference type="ARBA" id="ARBA00005562"/>
    </source>
</evidence>
<keyword evidence="6" id="KW-1185">Reference proteome</keyword>
<dbReference type="PANTHER" id="PTHR11849:SF304">
    <property type="entry name" value="DNA-BINDING PROTEIN D-ETS-3"/>
    <property type="match status" value="1"/>
</dbReference>
<sequence>IVTIYLLYVLASVGSGNVHLWQFLIQLLADNRNSSIICWEGSNGEFKLVQPEVVAAKWGDVKNKANMSYDKLSRSLRYYYDRNMMAKNRSKKFVYQFLKEGILAELRTPKVPDSEFIQQHCKRV</sequence>
<dbReference type="InterPro" id="IPR036388">
    <property type="entry name" value="WH-like_DNA-bd_sf"/>
</dbReference>
<dbReference type="Pfam" id="PF00178">
    <property type="entry name" value="Ets"/>
    <property type="match status" value="1"/>
</dbReference>
<protein>
    <recommendedName>
        <fullName evidence="4">ETS domain-containing protein</fullName>
    </recommendedName>
</protein>
<dbReference type="SUPFAM" id="SSF46785">
    <property type="entry name" value="Winged helix' DNA-binding domain"/>
    <property type="match status" value="1"/>
</dbReference>
<feature type="domain" description="ETS" evidence="4">
    <location>
        <begin position="18"/>
        <end position="98"/>
    </location>
</feature>
<organism evidence="5 6">
    <name type="scientific">Larinioides sclopetarius</name>
    <dbReference type="NCBI Taxonomy" id="280406"/>
    <lineage>
        <taxon>Eukaryota</taxon>
        <taxon>Metazoa</taxon>
        <taxon>Ecdysozoa</taxon>
        <taxon>Arthropoda</taxon>
        <taxon>Chelicerata</taxon>
        <taxon>Arachnida</taxon>
        <taxon>Araneae</taxon>
        <taxon>Araneomorphae</taxon>
        <taxon>Entelegynae</taxon>
        <taxon>Araneoidea</taxon>
        <taxon>Araneidae</taxon>
        <taxon>Larinioides</taxon>
    </lineage>
</organism>
<comment type="caution">
    <text evidence="5">The sequence shown here is derived from an EMBL/GenBank/DDBJ whole genome shotgun (WGS) entry which is preliminary data.</text>
</comment>
<dbReference type="GO" id="GO:0030154">
    <property type="term" value="P:cell differentiation"/>
    <property type="evidence" value="ECO:0007669"/>
    <property type="project" value="TreeGrafter"/>
</dbReference>
<comment type="subcellular location">
    <subcellularLocation>
        <location evidence="3">Nucleus</location>
    </subcellularLocation>
</comment>
<keyword evidence="3" id="KW-0539">Nucleus</keyword>
<evidence type="ECO:0000313" key="5">
    <source>
        <dbReference type="EMBL" id="CAL1277245.1"/>
    </source>
</evidence>
<dbReference type="GO" id="GO:0043565">
    <property type="term" value="F:sequence-specific DNA binding"/>
    <property type="evidence" value="ECO:0007669"/>
    <property type="project" value="InterPro"/>
</dbReference>
<evidence type="ECO:0000256" key="2">
    <source>
        <dbReference type="ARBA" id="ARBA00023125"/>
    </source>
</evidence>